<evidence type="ECO:0000313" key="2">
    <source>
        <dbReference type="Proteomes" id="UP000235786"/>
    </source>
</evidence>
<sequence length="140" mass="16002">MLKLSRTLSVVWRWLRCAVSSILCRRRAVFKIAIAIPIISIVGWWSRRLSSVIVAIILWLRGRVAISIALRSRSRAIIVWSWRRSPDRDVLVALSRKRSSDDEAAADEQEKRGGETHVGIELIDEGLSLIFEGGLKAYWY</sequence>
<reference evidence="1 2" key="1">
    <citation type="submission" date="2016-04" db="EMBL/GenBank/DDBJ databases">
        <title>A degradative enzymes factory behind the ericoid mycorrhizal symbiosis.</title>
        <authorList>
            <consortium name="DOE Joint Genome Institute"/>
            <person name="Martino E."/>
            <person name="Morin E."/>
            <person name="Grelet G."/>
            <person name="Kuo A."/>
            <person name="Kohler A."/>
            <person name="Daghino S."/>
            <person name="Barry K."/>
            <person name="Choi C."/>
            <person name="Cichocki N."/>
            <person name="Clum A."/>
            <person name="Copeland A."/>
            <person name="Hainaut M."/>
            <person name="Haridas S."/>
            <person name="Labutti K."/>
            <person name="Lindquist E."/>
            <person name="Lipzen A."/>
            <person name="Khouja H.-R."/>
            <person name="Murat C."/>
            <person name="Ohm R."/>
            <person name="Olson A."/>
            <person name="Spatafora J."/>
            <person name="Veneault-Fourrey C."/>
            <person name="Henrissat B."/>
            <person name="Grigoriev I."/>
            <person name="Martin F."/>
            <person name="Perotto S."/>
        </authorList>
    </citation>
    <scope>NUCLEOTIDE SEQUENCE [LARGE SCALE GENOMIC DNA]</scope>
    <source>
        <strain evidence="1 2">F</strain>
    </source>
</reference>
<name>A0A2J6RJ12_HYAVF</name>
<keyword evidence="2" id="KW-1185">Reference proteome</keyword>
<gene>
    <name evidence="1" type="ORF">L207DRAFT_69544</name>
</gene>
<dbReference type="AlphaFoldDB" id="A0A2J6RJ12"/>
<proteinExistence type="predicted"/>
<dbReference type="EMBL" id="KZ613948">
    <property type="protein sequence ID" value="PMD38477.1"/>
    <property type="molecule type" value="Genomic_DNA"/>
</dbReference>
<organism evidence="1 2">
    <name type="scientific">Hyaloscypha variabilis (strain UAMH 11265 / GT02V1 / F)</name>
    <name type="common">Meliniomyces variabilis</name>
    <dbReference type="NCBI Taxonomy" id="1149755"/>
    <lineage>
        <taxon>Eukaryota</taxon>
        <taxon>Fungi</taxon>
        <taxon>Dikarya</taxon>
        <taxon>Ascomycota</taxon>
        <taxon>Pezizomycotina</taxon>
        <taxon>Leotiomycetes</taxon>
        <taxon>Helotiales</taxon>
        <taxon>Hyaloscyphaceae</taxon>
        <taxon>Hyaloscypha</taxon>
        <taxon>Hyaloscypha variabilis</taxon>
    </lineage>
</organism>
<accession>A0A2J6RJ12</accession>
<dbReference type="Proteomes" id="UP000235786">
    <property type="component" value="Unassembled WGS sequence"/>
</dbReference>
<protein>
    <submittedName>
        <fullName evidence="1">Uncharacterized protein</fullName>
    </submittedName>
</protein>
<evidence type="ECO:0000313" key="1">
    <source>
        <dbReference type="EMBL" id="PMD38477.1"/>
    </source>
</evidence>